<sequence length="347" mass="38909">MDKLTVSAVGDGNPLHHSMSDQQPTADEKALELLRGADQNRAAAADAQMSARMKLEQLDRSVDIKELDAYFMTLEEERRGLQELLEEQKQEHELDLKAIERERLQERLEWELMMQEREEALRSALMSVAITKHKMKKDLLARLVRQPLLQSLFFICFCPQVGTSTASAREPKTNALQEMAKMEERVRSTEMGKQEKALLKAEAAEKKRQQKALQQAQKEAAKAQREAAKVKKEEAAKAQKEAAKAEKEAAKAQKEATKAQKEEAAKAQKEAAKAQKEAAKAQKAAGKNRAKELEEKNDSSSSQPGCSTQSNVMPAEQDRKEKKTVGCFGFLFKRKKASKTNKAATEQ</sequence>
<comment type="caution">
    <text evidence="3">The sequence shown here is derived from an EMBL/GenBank/DDBJ whole genome shotgun (WGS) entry which is preliminary data.</text>
</comment>
<feature type="compositionally biased region" description="Low complexity" evidence="2">
    <location>
        <begin position="299"/>
        <end position="310"/>
    </location>
</feature>
<protein>
    <submittedName>
        <fullName evidence="3">Uncharacterized protein</fullName>
    </submittedName>
</protein>
<feature type="compositionally biased region" description="Basic and acidic residues" evidence="2">
    <location>
        <begin position="219"/>
        <end position="280"/>
    </location>
</feature>
<keyword evidence="4" id="KW-1185">Reference proteome</keyword>
<dbReference type="AlphaFoldDB" id="A0ABD1IWB9"/>
<proteinExistence type="predicted"/>
<feature type="region of interest" description="Disordered" evidence="2">
    <location>
        <begin position="209"/>
        <end position="324"/>
    </location>
</feature>
<evidence type="ECO:0000256" key="1">
    <source>
        <dbReference type="SAM" id="Coils"/>
    </source>
</evidence>
<organism evidence="3 4">
    <name type="scientific">Coilia grayii</name>
    <name type="common">Gray's grenadier anchovy</name>
    <dbReference type="NCBI Taxonomy" id="363190"/>
    <lineage>
        <taxon>Eukaryota</taxon>
        <taxon>Metazoa</taxon>
        <taxon>Chordata</taxon>
        <taxon>Craniata</taxon>
        <taxon>Vertebrata</taxon>
        <taxon>Euteleostomi</taxon>
        <taxon>Actinopterygii</taxon>
        <taxon>Neopterygii</taxon>
        <taxon>Teleostei</taxon>
        <taxon>Clupei</taxon>
        <taxon>Clupeiformes</taxon>
        <taxon>Clupeoidei</taxon>
        <taxon>Engraulidae</taxon>
        <taxon>Coilinae</taxon>
        <taxon>Coilia</taxon>
    </lineage>
</organism>
<feature type="compositionally biased region" description="Basic and acidic residues" evidence="2">
    <location>
        <begin position="289"/>
        <end position="298"/>
    </location>
</feature>
<reference evidence="3 4" key="1">
    <citation type="submission" date="2024-09" db="EMBL/GenBank/DDBJ databases">
        <title>A chromosome-level genome assembly of Gray's grenadier anchovy, Coilia grayii.</title>
        <authorList>
            <person name="Fu Z."/>
        </authorList>
    </citation>
    <scope>NUCLEOTIDE SEQUENCE [LARGE SCALE GENOMIC DNA]</scope>
    <source>
        <strain evidence="3">G4</strain>
        <tissue evidence="3">Muscle</tissue>
    </source>
</reference>
<keyword evidence="1" id="KW-0175">Coiled coil</keyword>
<accession>A0ABD1IWB9</accession>
<dbReference type="Proteomes" id="UP001591681">
    <property type="component" value="Unassembled WGS sequence"/>
</dbReference>
<feature type="coiled-coil region" evidence="1">
    <location>
        <begin position="71"/>
        <end position="109"/>
    </location>
</feature>
<name>A0ABD1IWB9_9TELE</name>
<evidence type="ECO:0000256" key="2">
    <source>
        <dbReference type="SAM" id="MobiDB-lite"/>
    </source>
</evidence>
<evidence type="ECO:0000313" key="4">
    <source>
        <dbReference type="Proteomes" id="UP001591681"/>
    </source>
</evidence>
<gene>
    <name evidence="3" type="ORF">ACEWY4_025985</name>
</gene>
<dbReference type="EMBL" id="JBHFQA010000023">
    <property type="protein sequence ID" value="KAL2078300.1"/>
    <property type="molecule type" value="Genomic_DNA"/>
</dbReference>
<feature type="region of interest" description="Disordered" evidence="2">
    <location>
        <begin position="1"/>
        <end position="26"/>
    </location>
</feature>
<evidence type="ECO:0000313" key="3">
    <source>
        <dbReference type="EMBL" id="KAL2078300.1"/>
    </source>
</evidence>